<dbReference type="AlphaFoldDB" id="X7ZJS8"/>
<proteinExistence type="predicted"/>
<evidence type="ECO:0000313" key="1">
    <source>
        <dbReference type="EMBL" id="EUA18810.1"/>
    </source>
</evidence>
<gene>
    <name evidence="1" type="ORF">I545_2973</name>
</gene>
<accession>X7ZJS8</accession>
<sequence>MSAAAARKFFAVLLGFRRGMSHPIKMEAAGQFACTACGVSG</sequence>
<name>X7ZJS8_MYCKA</name>
<comment type="caution">
    <text evidence="1">The sequence shown here is derived from an EMBL/GenBank/DDBJ whole genome shotgun (WGS) entry which is preliminary data.</text>
</comment>
<organism evidence="1 2">
    <name type="scientific">Mycobacterium kansasii 662</name>
    <dbReference type="NCBI Taxonomy" id="1299326"/>
    <lineage>
        <taxon>Bacteria</taxon>
        <taxon>Bacillati</taxon>
        <taxon>Actinomycetota</taxon>
        <taxon>Actinomycetes</taxon>
        <taxon>Mycobacteriales</taxon>
        <taxon>Mycobacteriaceae</taxon>
        <taxon>Mycobacterium</taxon>
    </lineage>
</organism>
<dbReference type="PATRIC" id="fig|1299326.3.peg.2857"/>
<protein>
    <submittedName>
        <fullName evidence="1">Uncharacterized protein</fullName>
    </submittedName>
</protein>
<dbReference type="Proteomes" id="UP000020561">
    <property type="component" value="Unassembled WGS sequence"/>
</dbReference>
<reference evidence="1 2" key="1">
    <citation type="submission" date="2013-12" db="EMBL/GenBank/DDBJ databases">
        <authorList>
            <person name="Brown-Elliot B."/>
            <person name="Wallace R."/>
            <person name="Lenaerts A."/>
            <person name="Ordway D."/>
            <person name="DeGroote M.A."/>
            <person name="Parker T."/>
            <person name="Sizemore C."/>
            <person name="Tallon L.J."/>
            <person name="Sadzewicz L.K."/>
            <person name="Sengamalay N."/>
            <person name="Fraser C.M."/>
            <person name="Hine E."/>
            <person name="Shefchek K.A."/>
            <person name="Das S.P."/>
            <person name="Tettelin H."/>
        </authorList>
    </citation>
    <scope>NUCLEOTIDE SEQUENCE [LARGE SCALE GENOMIC DNA]</scope>
    <source>
        <strain evidence="1 2">662</strain>
    </source>
</reference>
<evidence type="ECO:0000313" key="2">
    <source>
        <dbReference type="Proteomes" id="UP000020561"/>
    </source>
</evidence>
<dbReference type="EMBL" id="JAOA01000003">
    <property type="protein sequence ID" value="EUA18810.1"/>
    <property type="molecule type" value="Genomic_DNA"/>
</dbReference>